<dbReference type="EMBL" id="JACHVS010000001">
    <property type="protein sequence ID" value="MBB2995641.1"/>
    <property type="molecule type" value="Genomic_DNA"/>
</dbReference>
<dbReference type="GO" id="GO:0046872">
    <property type="term" value="F:metal ion binding"/>
    <property type="evidence" value="ECO:0007669"/>
    <property type="project" value="UniProtKB-KW"/>
</dbReference>
<dbReference type="PANTHER" id="PTHR30502:SF0">
    <property type="entry name" value="PHOSPHOENOLPYRUVATE CARBOXYLASE FAMILY PROTEIN"/>
    <property type="match status" value="1"/>
</dbReference>
<dbReference type="Pfam" id="PF03328">
    <property type="entry name" value="HpcH_HpaI"/>
    <property type="match status" value="1"/>
</dbReference>
<keyword evidence="3" id="KW-0456">Lyase</keyword>
<dbReference type="Gene3D" id="3.20.20.60">
    <property type="entry name" value="Phosphoenolpyruvate-binding domains"/>
    <property type="match status" value="1"/>
</dbReference>
<dbReference type="PANTHER" id="PTHR30502">
    <property type="entry name" value="2-KETO-3-DEOXY-L-RHAMNONATE ALDOLASE"/>
    <property type="match status" value="1"/>
</dbReference>
<dbReference type="InterPro" id="IPR050251">
    <property type="entry name" value="HpcH-HpaI_aldolase"/>
</dbReference>
<dbReference type="GO" id="GO:0005737">
    <property type="term" value="C:cytoplasm"/>
    <property type="evidence" value="ECO:0007669"/>
    <property type="project" value="TreeGrafter"/>
</dbReference>
<keyword evidence="6" id="KW-1185">Reference proteome</keyword>
<reference evidence="5 6" key="1">
    <citation type="submission" date="2020-08" db="EMBL/GenBank/DDBJ databases">
        <title>Sequencing the genomes of 1000 actinobacteria strains.</title>
        <authorList>
            <person name="Klenk H.-P."/>
        </authorList>
    </citation>
    <scope>NUCLEOTIDE SEQUENCE [LARGE SCALE GENOMIC DNA]</scope>
    <source>
        <strain evidence="5 6">DSM 22826</strain>
    </source>
</reference>
<dbReference type="Proteomes" id="UP000523000">
    <property type="component" value="Unassembled WGS sequence"/>
</dbReference>
<dbReference type="GO" id="GO:0016832">
    <property type="term" value="F:aldehyde-lyase activity"/>
    <property type="evidence" value="ECO:0007669"/>
    <property type="project" value="TreeGrafter"/>
</dbReference>
<evidence type="ECO:0000313" key="5">
    <source>
        <dbReference type="EMBL" id="MBB2995641.1"/>
    </source>
</evidence>
<comment type="caution">
    <text evidence="5">The sequence shown here is derived from an EMBL/GenBank/DDBJ whole genome shotgun (WGS) entry which is preliminary data.</text>
</comment>
<evidence type="ECO:0000256" key="1">
    <source>
        <dbReference type="ARBA" id="ARBA00005568"/>
    </source>
</evidence>
<dbReference type="RefSeq" id="WP_183510863.1">
    <property type="nucleotide sequence ID" value="NZ_BAABGK010000029.1"/>
</dbReference>
<dbReference type="SUPFAM" id="SSF51621">
    <property type="entry name" value="Phosphoenolpyruvate/pyruvate domain"/>
    <property type="match status" value="1"/>
</dbReference>
<protein>
    <submittedName>
        <fullName evidence="5">2-keto-3-deoxy-L-rhamnonate aldolase RhmA</fullName>
    </submittedName>
</protein>
<keyword evidence="2" id="KW-0479">Metal-binding</keyword>
<evidence type="ECO:0000256" key="2">
    <source>
        <dbReference type="ARBA" id="ARBA00022723"/>
    </source>
</evidence>
<sequence>MPRTPVPNLGPDQLRALWATPAPAYGLWSTMGDSRSPELAARTGYDWVGLDAQHGALTEGQVLDFLRGAEGSGIPTLVRTRGGDPDMLGWLLDVGADGVIVPMVESRSQAQALVRATRYPPLGARSFGPVRAFERGVPAPAAYAHRPLVFAMIETAAAVENVQDIASVEGLDGLFVGPGDLAVSLGRAPSLDLPDAELDGLIRRVGQAAQDNGLVSGIYSGSVEVLHRYRQAGFQLMVVTSDMAAYAAGIDAALGKART</sequence>
<evidence type="ECO:0000259" key="4">
    <source>
        <dbReference type="Pfam" id="PF03328"/>
    </source>
</evidence>
<evidence type="ECO:0000256" key="3">
    <source>
        <dbReference type="ARBA" id="ARBA00023239"/>
    </source>
</evidence>
<gene>
    <name evidence="5" type="ORF">E9229_001832</name>
</gene>
<organism evidence="5 6">
    <name type="scientific">Paeniglutamicibacter cryotolerans</name>
    <dbReference type="NCBI Taxonomy" id="670079"/>
    <lineage>
        <taxon>Bacteria</taxon>
        <taxon>Bacillati</taxon>
        <taxon>Actinomycetota</taxon>
        <taxon>Actinomycetes</taxon>
        <taxon>Micrococcales</taxon>
        <taxon>Micrococcaceae</taxon>
        <taxon>Paeniglutamicibacter</taxon>
    </lineage>
</organism>
<dbReference type="InterPro" id="IPR015813">
    <property type="entry name" value="Pyrv/PenolPyrv_kinase-like_dom"/>
</dbReference>
<feature type="domain" description="HpcH/HpaI aldolase/citrate lyase" evidence="4">
    <location>
        <begin position="25"/>
        <end position="244"/>
    </location>
</feature>
<dbReference type="InterPro" id="IPR005000">
    <property type="entry name" value="Aldolase/citrate-lyase_domain"/>
</dbReference>
<dbReference type="InterPro" id="IPR040442">
    <property type="entry name" value="Pyrv_kinase-like_dom_sf"/>
</dbReference>
<dbReference type="AlphaFoldDB" id="A0A839QUE4"/>
<proteinExistence type="inferred from homology"/>
<evidence type="ECO:0000313" key="6">
    <source>
        <dbReference type="Proteomes" id="UP000523000"/>
    </source>
</evidence>
<name>A0A839QUE4_9MICC</name>
<accession>A0A839QUE4</accession>
<comment type="similarity">
    <text evidence="1">Belongs to the HpcH/HpaI aldolase family.</text>
</comment>